<accession>A0A7G9SUP7</accession>
<evidence type="ECO:0000313" key="2">
    <source>
        <dbReference type="EMBL" id="QNN71572.1"/>
    </source>
</evidence>
<sequence>MAYRLRISADAQADMERLFAFLVENDIDAALRARAAIERGYVQLQEFPFAYRKNSEGGNPFLRELLVPFGTAGYVILFEIGGDATVTVAAVRHQLEDDYR</sequence>
<dbReference type="Gene3D" id="3.30.2310.20">
    <property type="entry name" value="RelE-like"/>
    <property type="match status" value="1"/>
</dbReference>
<dbReference type="Proteomes" id="UP000515804">
    <property type="component" value="Chromosome"/>
</dbReference>
<proteinExistence type="predicted"/>
<dbReference type="InterPro" id="IPR007712">
    <property type="entry name" value="RelE/ParE_toxin"/>
</dbReference>
<reference evidence="2 3" key="1">
    <citation type="submission" date="2020-08" db="EMBL/GenBank/DDBJ databases">
        <title>Genome sequence of Thermomonas carbonis KCTC 42013T.</title>
        <authorList>
            <person name="Hyun D.-W."/>
            <person name="Bae J.-W."/>
        </authorList>
    </citation>
    <scope>NUCLEOTIDE SEQUENCE [LARGE SCALE GENOMIC DNA]</scope>
    <source>
        <strain evidence="2 3">KCTC 42013</strain>
    </source>
</reference>
<gene>
    <name evidence="2" type="ORF">H9L16_06590</name>
</gene>
<protein>
    <submittedName>
        <fullName evidence="2">Type II toxin-antitoxin system RelE/ParE family toxin</fullName>
    </submittedName>
</protein>
<dbReference type="AlphaFoldDB" id="A0A7G9SUP7"/>
<dbReference type="Pfam" id="PF05016">
    <property type="entry name" value="ParE_toxin"/>
    <property type="match status" value="1"/>
</dbReference>
<evidence type="ECO:0000313" key="3">
    <source>
        <dbReference type="Proteomes" id="UP000515804"/>
    </source>
</evidence>
<name>A0A7G9SUP7_9GAMM</name>
<evidence type="ECO:0000256" key="1">
    <source>
        <dbReference type="ARBA" id="ARBA00022649"/>
    </source>
</evidence>
<organism evidence="2 3">
    <name type="scientific">Thermomonas carbonis</name>
    <dbReference type="NCBI Taxonomy" id="1463158"/>
    <lineage>
        <taxon>Bacteria</taxon>
        <taxon>Pseudomonadati</taxon>
        <taxon>Pseudomonadota</taxon>
        <taxon>Gammaproteobacteria</taxon>
        <taxon>Lysobacterales</taxon>
        <taxon>Lysobacteraceae</taxon>
        <taxon>Thermomonas</taxon>
    </lineage>
</organism>
<keyword evidence="3" id="KW-1185">Reference proteome</keyword>
<dbReference type="InterPro" id="IPR035093">
    <property type="entry name" value="RelE/ParE_toxin_dom_sf"/>
</dbReference>
<dbReference type="KEGG" id="tcn:H9L16_06590"/>
<dbReference type="EMBL" id="CP060719">
    <property type="protein sequence ID" value="QNN71572.1"/>
    <property type="molecule type" value="Genomic_DNA"/>
</dbReference>
<keyword evidence="1" id="KW-1277">Toxin-antitoxin system</keyword>